<sequence>MNYNIIAHLSEFIGQTVTVFTTSGGPSGCGFTGVLLFVNPCYIRLSTQQGTPPTSPLAENICPKFAADTQGQGTGCHKPKPIPHFVIGSVCDIPVDKIASFCHNAI</sequence>
<keyword evidence="2" id="KW-1185">Reference proteome</keyword>
<dbReference type="EMBL" id="JAEAGR010000001">
    <property type="protein sequence ID" value="MBH1939395.1"/>
    <property type="molecule type" value="Genomic_DNA"/>
</dbReference>
<dbReference type="RefSeq" id="WP_197659623.1">
    <property type="nucleotide sequence ID" value="NZ_JAEAGR010000001.1"/>
</dbReference>
<accession>A0A8J7H7E7</accession>
<proteinExistence type="predicted"/>
<gene>
    <name evidence="1" type="ORF">I5677_00645</name>
</gene>
<dbReference type="Proteomes" id="UP000623269">
    <property type="component" value="Unassembled WGS sequence"/>
</dbReference>
<reference evidence="1" key="1">
    <citation type="submission" date="2020-12" db="EMBL/GenBank/DDBJ databases">
        <title>M. sibirica DSM 26468T genome.</title>
        <authorList>
            <person name="Thieme N."/>
            <person name="Rettenmaier R."/>
            <person name="Zverlov V."/>
            <person name="Liebl W."/>
        </authorList>
    </citation>
    <scope>NUCLEOTIDE SEQUENCE</scope>
    <source>
        <strain evidence="1">DSM 26468</strain>
    </source>
</reference>
<protein>
    <submittedName>
        <fullName evidence="1">Uncharacterized protein</fullName>
    </submittedName>
</protein>
<evidence type="ECO:0000313" key="2">
    <source>
        <dbReference type="Proteomes" id="UP000623269"/>
    </source>
</evidence>
<name>A0A8J7H7E7_9FIRM</name>
<dbReference type="AlphaFoldDB" id="A0A8J7H7E7"/>
<organism evidence="1 2">
    <name type="scientific">Mobilitalea sibirica</name>
    <dbReference type="NCBI Taxonomy" id="1462919"/>
    <lineage>
        <taxon>Bacteria</taxon>
        <taxon>Bacillati</taxon>
        <taxon>Bacillota</taxon>
        <taxon>Clostridia</taxon>
        <taxon>Lachnospirales</taxon>
        <taxon>Lachnospiraceae</taxon>
        <taxon>Mobilitalea</taxon>
    </lineage>
</organism>
<evidence type="ECO:0000313" key="1">
    <source>
        <dbReference type="EMBL" id="MBH1939395.1"/>
    </source>
</evidence>
<comment type="caution">
    <text evidence="1">The sequence shown here is derived from an EMBL/GenBank/DDBJ whole genome shotgun (WGS) entry which is preliminary data.</text>
</comment>